<dbReference type="OrthoDB" id="3886018at2759"/>
<evidence type="ECO:0000313" key="2">
    <source>
        <dbReference type="Proteomes" id="UP000799779"/>
    </source>
</evidence>
<dbReference type="AlphaFoldDB" id="A0A6A5VYU6"/>
<dbReference type="EMBL" id="ML977738">
    <property type="protein sequence ID" value="KAF1993031.1"/>
    <property type="molecule type" value="Genomic_DNA"/>
</dbReference>
<organism evidence="1 2">
    <name type="scientific">Amniculicola lignicola CBS 123094</name>
    <dbReference type="NCBI Taxonomy" id="1392246"/>
    <lineage>
        <taxon>Eukaryota</taxon>
        <taxon>Fungi</taxon>
        <taxon>Dikarya</taxon>
        <taxon>Ascomycota</taxon>
        <taxon>Pezizomycotina</taxon>
        <taxon>Dothideomycetes</taxon>
        <taxon>Pleosporomycetidae</taxon>
        <taxon>Pleosporales</taxon>
        <taxon>Amniculicolaceae</taxon>
        <taxon>Amniculicola</taxon>
    </lineage>
</organism>
<proteinExistence type="predicted"/>
<gene>
    <name evidence="1" type="ORF">P154DRAFT_583195</name>
</gene>
<name>A0A6A5VYU6_9PLEO</name>
<dbReference type="Proteomes" id="UP000799779">
    <property type="component" value="Unassembled WGS sequence"/>
</dbReference>
<keyword evidence="2" id="KW-1185">Reference proteome</keyword>
<reference evidence="1" key="1">
    <citation type="journal article" date="2020" name="Stud. Mycol.">
        <title>101 Dothideomycetes genomes: a test case for predicting lifestyles and emergence of pathogens.</title>
        <authorList>
            <person name="Haridas S."/>
            <person name="Albert R."/>
            <person name="Binder M."/>
            <person name="Bloem J."/>
            <person name="Labutti K."/>
            <person name="Salamov A."/>
            <person name="Andreopoulos B."/>
            <person name="Baker S."/>
            <person name="Barry K."/>
            <person name="Bills G."/>
            <person name="Bluhm B."/>
            <person name="Cannon C."/>
            <person name="Castanera R."/>
            <person name="Culley D."/>
            <person name="Daum C."/>
            <person name="Ezra D."/>
            <person name="Gonzalez J."/>
            <person name="Henrissat B."/>
            <person name="Kuo A."/>
            <person name="Liang C."/>
            <person name="Lipzen A."/>
            <person name="Lutzoni F."/>
            <person name="Magnuson J."/>
            <person name="Mondo S."/>
            <person name="Nolan M."/>
            <person name="Ohm R."/>
            <person name="Pangilinan J."/>
            <person name="Park H.-J."/>
            <person name="Ramirez L."/>
            <person name="Alfaro M."/>
            <person name="Sun H."/>
            <person name="Tritt A."/>
            <person name="Yoshinaga Y."/>
            <person name="Zwiers L.-H."/>
            <person name="Turgeon B."/>
            <person name="Goodwin S."/>
            <person name="Spatafora J."/>
            <person name="Crous P."/>
            <person name="Grigoriev I."/>
        </authorList>
    </citation>
    <scope>NUCLEOTIDE SEQUENCE</scope>
    <source>
        <strain evidence="1">CBS 123094</strain>
    </source>
</reference>
<sequence>MEPSAPTSSCELESGCGAGSRSINSLLARSDTFSDLVANASELYSPIPFEDSPLHSLHKRTFRYTLDQNRQYVGKSRPKKGESLSYVVPILNSADGGDTENLNLTWSGQSGADERAYSQFQSFADRAFQIGTNALMGCTVVILVSNEAVWMIVDETFDQRVIQFLKSEDITNPAASPTIVNEPRCLGDPKYKTDFKVYIPPEGPGIDAPRFGSSRGQRTLLFIMAPTRVSSIRSAINGHLNRAPGYAEHKCVTLDPDNVPGDEDKMWNSMRDTMLFQYDPNSDGNGKRAWRL</sequence>
<protein>
    <submittedName>
        <fullName evidence="1">Uncharacterized protein</fullName>
    </submittedName>
</protein>
<evidence type="ECO:0000313" key="1">
    <source>
        <dbReference type="EMBL" id="KAF1993031.1"/>
    </source>
</evidence>
<accession>A0A6A5VYU6</accession>